<evidence type="ECO:0000313" key="2">
    <source>
        <dbReference type="EMBL" id="MBY5956567.1"/>
    </source>
</evidence>
<dbReference type="Pfam" id="PF13585">
    <property type="entry name" value="CHU_C"/>
    <property type="match status" value="1"/>
</dbReference>
<keyword evidence="1" id="KW-0732">Signal</keyword>
<dbReference type="AlphaFoldDB" id="A0A953HVJ3"/>
<protein>
    <submittedName>
        <fullName evidence="2">Gliding motility-associated C-terminal domain-containing protein</fullName>
    </submittedName>
</protein>
<keyword evidence="3" id="KW-1185">Reference proteome</keyword>
<feature type="chain" id="PRO_5037532610" evidence="1">
    <location>
        <begin position="24"/>
        <end position="621"/>
    </location>
</feature>
<evidence type="ECO:0000313" key="3">
    <source>
        <dbReference type="Proteomes" id="UP000753961"/>
    </source>
</evidence>
<comment type="caution">
    <text evidence="2">The sequence shown here is derived from an EMBL/GenBank/DDBJ whole genome shotgun (WGS) entry which is preliminary data.</text>
</comment>
<dbReference type="EMBL" id="JAHVHU010000001">
    <property type="protein sequence ID" value="MBY5956567.1"/>
    <property type="molecule type" value="Genomic_DNA"/>
</dbReference>
<dbReference type="RefSeq" id="WP_222578087.1">
    <property type="nucleotide sequence ID" value="NZ_JAHVHU010000001.1"/>
</dbReference>
<gene>
    <name evidence="2" type="ORF">KUV50_00365</name>
</gene>
<organism evidence="2 3">
    <name type="scientific">Membranihabitans marinus</name>
    <dbReference type="NCBI Taxonomy" id="1227546"/>
    <lineage>
        <taxon>Bacteria</taxon>
        <taxon>Pseudomonadati</taxon>
        <taxon>Bacteroidota</taxon>
        <taxon>Saprospiria</taxon>
        <taxon>Saprospirales</taxon>
        <taxon>Saprospiraceae</taxon>
        <taxon>Membranihabitans</taxon>
    </lineage>
</organism>
<sequence length="621" mass="69124">MSWKWYYYISWFPFILFTFAMDAQVTCTGTFGENIFSAGDFGSGYENIVPNATGIAPGYIYTTQTPPSDGYYTITNNMARWERNYGSWINIGDNSDDPQGYMMVVNASYQPGIFYEQTIDSLCPNTTFEFSADIINVVRREVGGHSLPDLDFMIDDSVRYSTGKIPQDEQWHKHGFVFALEPGQISIKLSLVNKAPGGTGNDLALDNITFRPCGPDPDPDLAAEVYFCEDNSAQATAISTNIDTSQFYIQWQTTQTPGEDWQNTGGQNQTTIEQDVSIPGTYYYRYQVTNSAENLNNPHCISHSEVVRAEVLPLQYEIWDTICVGNERSFDGDQLTDPGSYTASFFSSHGCDSIVTLHLEVVEKVPVAFDLLVGHPLCHNSEDGQLEILNTSGGYGPYEYIVESDTNRTGRFSNLSSGIKQIGIRDHFGCVFNTEERLINPPLFDLHPFRDTQLVLGQPLTIDISATEEIHSVIAIPDILEDCTDCSRVTFIPIRSAEVVIEALNRNGCRSSETFFIEVEDDNLPIAFPNAFSPNGDGVNDDFRIIAPPHLVHRIRSARILDRWGNVVHTPADALEPGSLVLWKGNSGSVFAEPGIYAFVCELELINGEVRLFSGEVTVVR</sequence>
<accession>A0A953HVJ3</accession>
<dbReference type="Proteomes" id="UP000753961">
    <property type="component" value="Unassembled WGS sequence"/>
</dbReference>
<reference evidence="2" key="1">
    <citation type="submission" date="2021-06" db="EMBL/GenBank/DDBJ databases">
        <title>44 bacteria genomes isolated from Dapeng, Shenzhen.</title>
        <authorList>
            <person name="Zheng W."/>
            <person name="Yu S."/>
            <person name="Huang Y."/>
        </authorList>
    </citation>
    <scope>NUCLEOTIDE SEQUENCE</scope>
    <source>
        <strain evidence="2">DP5N28-2</strain>
    </source>
</reference>
<proteinExistence type="predicted"/>
<name>A0A953HVJ3_9BACT</name>
<feature type="signal peptide" evidence="1">
    <location>
        <begin position="1"/>
        <end position="23"/>
    </location>
</feature>
<evidence type="ECO:0000256" key="1">
    <source>
        <dbReference type="SAM" id="SignalP"/>
    </source>
</evidence>